<keyword evidence="3" id="KW-1185">Reference proteome</keyword>
<keyword evidence="1" id="KW-0472">Membrane</keyword>
<feature type="transmembrane region" description="Helical" evidence="1">
    <location>
        <begin position="115"/>
        <end position="134"/>
    </location>
</feature>
<feature type="transmembrane region" description="Helical" evidence="1">
    <location>
        <begin position="146"/>
        <end position="166"/>
    </location>
</feature>
<organism evidence="2 3">
    <name type="scientific">Marinobacterium nitratireducens</name>
    <dbReference type="NCBI Taxonomy" id="518897"/>
    <lineage>
        <taxon>Bacteria</taxon>
        <taxon>Pseudomonadati</taxon>
        <taxon>Pseudomonadota</taxon>
        <taxon>Gammaproteobacteria</taxon>
        <taxon>Oceanospirillales</taxon>
        <taxon>Oceanospirillaceae</taxon>
        <taxon>Marinobacterium</taxon>
    </lineage>
</organism>
<comment type="caution">
    <text evidence="2">The sequence shown here is derived from an EMBL/GenBank/DDBJ whole genome shotgun (WGS) entry which is preliminary data.</text>
</comment>
<evidence type="ECO:0000313" key="3">
    <source>
        <dbReference type="Proteomes" id="UP000599578"/>
    </source>
</evidence>
<proteinExistence type="predicted"/>
<reference evidence="2 3" key="1">
    <citation type="journal article" date="2014" name="Int. J. Syst. Evol. Microbiol.">
        <title>Complete genome sequence of Corynebacterium casei LMG S-19264T (=DSM 44701T), isolated from a smear-ripened cheese.</title>
        <authorList>
            <consortium name="US DOE Joint Genome Institute (JGI-PGF)"/>
            <person name="Walter F."/>
            <person name="Albersmeier A."/>
            <person name="Kalinowski J."/>
            <person name="Ruckert C."/>
        </authorList>
    </citation>
    <scope>NUCLEOTIDE SEQUENCE [LARGE SCALE GENOMIC DNA]</scope>
    <source>
        <strain evidence="2 3">CGMCC 1.7286</strain>
    </source>
</reference>
<keyword evidence="1" id="KW-0812">Transmembrane</keyword>
<gene>
    <name evidence="2" type="ORF">GCM10011348_18690</name>
</gene>
<keyword evidence="1" id="KW-1133">Transmembrane helix</keyword>
<evidence type="ECO:0000313" key="2">
    <source>
        <dbReference type="EMBL" id="GGO80909.1"/>
    </source>
</evidence>
<dbReference type="RefSeq" id="WP_188860320.1">
    <property type="nucleotide sequence ID" value="NZ_BMLT01000004.1"/>
</dbReference>
<evidence type="ECO:0000256" key="1">
    <source>
        <dbReference type="SAM" id="Phobius"/>
    </source>
</evidence>
<dbReference type="AlphaFoldDB" id="A0A918DT19"/>
<protein>
    <submittedName>
        <fullName evidence="2">Uncharacterized protein</fullName>
    </submittedName>
</protein>
<dbReference type="EMBL" id="BMLT01000004">
    <property type="protein sequence ID" value="GGO80909.1"/>
    <property type="molecule type" value="Genomic_DNA"/>
</dbReference>
<feature type="transmembrane region" description="Helical" evidence="1">
    <location>
        <begin position="251"/>
        <end position="271"/>
    </location>
</feature>
<accession>A0A918DT19</accession>
<sequence length="292" mass="31554">MSKSLLKKVVGPLLVTLIIAVGAFSGVFDADAEESVEAALKRSLVTFGVARSLNAVISVAQGTEVSVTPMGMGVTLAPGEVLDPLNDLVERFSGFMLVSSVALGTQKVLLEISSWLPYSVFLVAIGLAAVASRMMPGAVPGYWKQYLWKAFWMLAILRFLLPVALVGSEWMYSGFLQSRHIEAEKGITQASQSVQSINEERGVSLSDESDEGAWNAVKSWAGDARNRAASAVDIERYSEALKETAKDTIELIVVFFLSTFLFPVAIALAFWKLAKWSFTRPPVTQAPGRAGD</sequence>
<name>A0A918DT19_9GAMM</name>
<dbReference type="Proteomes" id="UP000599578">
    <property type="component" value="Unassembled WGS sequence"/>
</dbReference>